<sequence>MQFPTPEAMNEFQRLTRALLGEGVVAGKMFGKDALKYESKAIACLLADTMGFKVGRDSEAMRTAMDYPGAALFDPSGQGRPFRDWVSVPESSIAHWETLVRAALTAAIETEDEPKEA</sequence>
<evidence type="ECO:0000313" key="1">
    <source>
        <dbReference type="EMBL" id="MBP2372347.1"/>
    </source>
</evidence>
<dbReference type="EMBL" id="JAGIOE010000001">
    <property type="protein sequence ID" value="MBP2372347.1"/>
    <property type="molecule type" value="Genomic_DNA"/>
</dbReference>
<organism evidence="1 2">
    <name type="scientific">Paeniglutamicibacter psychrophenolicus</name>
    <dbReference type="NCBI Taxonomy" id="257454"/>
    <lineage>
        <taxon>Bacteria</taxon>
        <taxon>Bacillati</taxon>
        <taxon>Actinomycetota</taxon>
        <taxon>Actinomycetes</taxon>
        <taxon>Micrococcales</taxon>
        <taxon>Micrococcaceae</taxon>
        <taxon>Paeniglutamicibacter</taxon>
    </lineage>
</organism>
<dbReference type="Proteomes" id="UP000766570">
    <property type="component" value="Unassembled WGS sequence"/>
</dbReference>
<reference evidence="1 2" key="1">
    <citation type="submission" date="2021-03" db="EMBL/GenBank/DDBJ databases">
        <title>Sequencing the genomes of 1000 actinobacteria strains.</title>
        <authorList>
            <person name="Klenk H.-P."/>
        </authorList>
    </citation>
    <scope>NUCLEOTIDE SEQUENCE [LARGE SCALE GENOMIC DNA]</scope>
    <source>
        <strain evidence="1 2">DSM 15454</strain>
    </source>
</reference>
<name>A0ABS4W825_9MICC</name>
<accession>A0ABS4W825</accession>
<comment type="caution">
    <text evidence="1">The sequence shown here is derived from an EMBL/GenBank/DDBJ whole genome shotgun (WGS) entry which is preliminary data.</text>
</comment>
<protein>
    <recommendedName>
        <fullName evidence="3">TfoX/Sxy family protein</fullName>
    </recommendedName>
</protein>
<dbReference type="Gene3D" id="3.30.1460.30">
    <property type="entry name" value="YgaC/TfoX-N like chaperone"/>
    <property type="match status" value="1"/>
</dbReference>
<gene>
    <name evidence="1" type="ORF">JOF46_000259</name>
</gene>
<dbReference type="RefSeq" id="WP_209905675.1">
    <property type="nucleotide sequence ID" value="NZ_JAGIOE010000001.1"/>
</dbReference>
<proteinExistence type="predicted"/>
<evidence type="ECO:0008006" key="3">
    <source>
        <dbReference type="Google" id="ProtNLM"/>
    </source>
</evidence>
<keyword evidence="2" id="KW-1185">Reference proteome</keyword>
<evidence type="ECO:0000313" key="2">
    <source>
        <dbReference type="Proteomes" id="UP000766570"/>
    </source>
</evidence>